<reference evidence="1" key="1">
    <citation type="journal article" date="2015" name="Nature">
        <title>Complex archaea that bridge the gap between prokaryotes and eukaryotes.</title>
        <authorList>
            <person name="Spang A."/>
            <person name="Saw J.H."/>
            <person name="Jorgensen S.L."/>
            <person name="Zaremba-Niedzwiedzka K."/>
            <person name="Martijn J."/>
            <person name="Lind A.E."/>
            <person name="van Eijk R."/>
            <person name="Schleper C."/>
            <person name="Guy L."/>
            <person name="Ettema T.J."/>
        </authorList>
    </citation>
    <scope>NUCLEOTIDE SEQUENCE</scope>
</reference>
<proteinExistence type="predicted"/>
<gene>
    <name evidence="1" type="ORF">LCGC14_0411200</name>
</gene>
<sequence length="186" mass="19996">MSGGRFNLPDLDVSGGRTHRIELLGVDINSVRALGLIPTASTEPSRESLETNFEGLRVSSSQTTLGDLTFLVPSTYNPIIDRMYVRFLVKSSGDTDTPTIDATLFRKRAGTALSADLDPTISAAIPTDTVNAAWVEITVEGQALNPGDAVTFVFTTGAHTTDNVDVYAVKVEYFGDEAAFYEITGR</sequence>
<dbReference type="EMBL" id="LAZR01000363">
    <property type="protein sequence ID" value="KKN72407.1"/>
    <property type="molecule type" value="Genomic_DNA"/>
</dbReference>
<comment type="caution">
    <text evidence="1">The sequence shown here is derived from an EMBL/GenBank/DDBJ whole genome shotgun (WGS) entry which is preliminary data.</text>
</comment>
<dbReference type="AlphaFoldDB" id="A0A0F9TBV0"/>
<protein>
    <submittedName>
        <fullName evidence="1">Uncharacterized protein</fullName>
    </submittedName>
</protein>
<evidence type="ECO:0000313" key="1">
    <source>
        <dbReference type="EMBL" id="KKN72407.1"/>
    </source>
</evidence>
<name>A0A0F9TBV0_9ZZZZ</name>
<organism evidence="1">
    <name type="scientific">marine sediment metagenome</name>
    <dbReference type="NCBI Taxonomy" id="412755"/>
    <lineage>
        <taxon>unclassified sequences</taxon>
        <taxon>metagenomes</taxon>
        <taxon>ecological metagenomes</taxon>
    </lineage>
</organism>
<accession>A0A0F9TBV0</accession>